<comment type="caution">
    <text evidence="2">The sequence shown here is derived from an EMBL/GenBank/DDBJ whole genome shotgun (WGS) entry which is preliminary data.</text>
</comment>
<dbReference type="Gene3D" id="3.40.50.300">
    <property type="entry name" value="P-loop containing nucleotide triphosphate hydrolases"/>
    <property type="match status" value="2"/>
</dbReference>
<dbReference type="InterPro" id="IPR027417">
    <property type="entry name" value="P-loop_NTPase"/>
</dbReference>
<dbReference type="SUPFAM" id="SSF52540">
    <property type="entry name" value="P-loop containing nucleoside triphosphate hydrolases"/>
    <property type="match status" value="1"/>
</dbReference>
<reference evidence="2 3" key="1">
    <citation type="submission" date="2022-06" db="EMBL/GenBank/DDBJ databases">
        <title>Mycolicibacterium sp. CAU 1645 isolated from seawater.</title>
        <authorList>
            <person name="Kim W."/>
        </authorList>
    </citation>
    <scope>NUCLEOTIDE SEQUENCE [LARGE SCALE GENOMIC DNA]</scope>
    <source>
        <strain evidence="2 3">CAU 1645</strain>
    </source>
</reference>
<gene>
    <name evidence="2" type="ORF">NM203_17795</name>
</gene>
<dbReference type="Pfam" id="PF13514">
    <property type="entry name" value="AAA_27"/>
    <property type="match status" value="1"/>
</dbReference>
<accession>A0ABT1M4E9</accession>
<dbReference type="InterPro" id="IPR038734">
    <property type="entry name" value="YhaN_AAA"/>
</dbReference>
<dbReference type="RefSeq" id="WP_255061391.1">
    <property type="nucleotide sequence ID" value="NZ_JANDBD010000007.1"/>
</dbReference>
<evidence type="ECO:0000313" key="3">
    <source>
        <dbReference type="Proteomes" id="UP001651690"/>
    </source>
</evidence>
<dbReference type="PANTHER" id="PTHR41259:SF1">
    <property type="entry name" value="DOUBLE-STRAND BREAK REPAIR RAD50 ATPASE, PUTATIVE-RELATED"/>
    <property type="match status" value="1"/>
</dbReference>
<feature type="domain" description="YhaN AAA" evidence="1">
    <location>
        <begin position="1"/>
        <end position="47"/>
    </location>
</feature>
<evidence type="ECO:0000313" key="2">
    <source>
        <dbReference type="EMBL" id="MCP9274044.1"/>
    </source>
</evidence>
<protein>
    <submittedName>
        <fullName evidence="2">AAA family ATPase</fullName>
    </submittedName>
</protein>
<sequence>MRITRVVGAAFGPLRAESLDFAEGLNVVHGINEAGKSSWFNATYAALAGRRKYKGKGSSAETEYKNRHKPWSGSKWAVDLAITLDDGRVLAIEQDLAKSEWRIVDASTGQAVSDADLLTDNSLDATRLLGLNRHSARATIFTGQADILRVLEDAYALQDLLAKAAATGTADATADAAVNRLDDWRKEWVGVPHGVKPLGTALKALDTSERFAGTRRDAFGDLLEAIGNRKRLAAALVDARAKVALAERFTKWKSVHDLRGRVDKAAELSAALAETNESDLTVDGEKLSAATNVLAVYDGGTDVAPLADGPTAADLQAEIDALPSAPDGDLIPRVEVVEAHSELVKAQTALDTHMQTAPSAVAPPSTTLAADELRTLADVLASTPPEVDAVAVAEFEQARDVRVARIATLHDEVEQKDIAYREAKAAYDAAALGGAQASELAVLHSAERSAADELIAVTLEQSDFLLAALGAQEAQADVMAQEVALRRHRELVDAARQRVLAEALDPNPDALKGVAREIDDARAAQTQMAQHMERAAEFRLSRENHARVLGRLLGHAAHAEVTDDHVVATLRGFADYVEACTERTEIAQQAARRPDLMAAHTQRQQLEASHREALAAREGQRRGVIEVAAALGLNVEPDVVTDELRQWVVEQESKLEASAARKTDVALLAQLLGGREFADLTAELQALTASAGPEPTEPMPPDLNAFAEQAKVRLDKLKDGDGQLKGQISTLENDLGSVAEAVEAEADATQEVARVKLLASCLDAATAELEAAKERANASIAPALAARMKPWLPRVTNGRYREAVVDPSDLKIEVTEATGQVRQAHRLSLGTTEQIYLLLRVTLSQVLSGGDETAPLIFDDVTTQSDGARTVAILELLHELSTEHQVILFTQEDEVVEWAQENVDPDRDKIIALAAPSTGR</sequence>
<keyword evidence="3" id="KW-1185">Reference proteome</keyword>
<dbReference type="EMBL" id="JANDBD010000007">
    <property type="protein sequence ID" value="MCP9274044.1"/>
    <property type="molecule type" value="Genomic_DNA"/>
</dbReference>
<proteinExistence type="predicted"/>
<dbReference type="Proteomes" id="UP001651690">
    <property type="component" value="Unassembled WGS sequence"/>
</dbReference>
<name>A0ABT1M4E9_9MYCO</name>
<organism evidence="2 3">
    <name type="scientific">Mycolicibacterium arenosum</name>
    <dbReference type="NCBI Taxonomy" id="2952157"/>
    <lineage>
        <taxon>Bacteria</taxon>
        <taxon>Bacillati</taxon>
        <taxon>Actinomycetota</taxon>
        <taxon>Actinomycetes</taxon>
        <taxon>Mycobacteriales</taxon>
        <taxon>Mycobacteriaceae</taxon>
        <taxon>Mycolicibacterium</taxon>
    </lineage>
</organism>
<evidence type="ECO:0000259" key="1">
    <source>
        <dbReference type="Pfam" id="PF13514"/>
    </source>
</evidence>
<dbReference type="PANTHER" id="PTHR41259">
    <property type="entry name" value="DOUBLE-STRAND BREAK REPAIR RAD50 ATPASE, PUTATIVE-RELATED"/>
    <property type="match status" value="1"/>
</dbReference>